<dbReference type="Gene3D" id="2.130.10.10">
    <property type="entry name" value="YVTN repeat-like/Quinoprotein amine dehydrogenase"/>
    <property type="match status" value="4"/>
</dbReference>
<evidence type="ECO:0000313" key="4">
    <source>
        <dbReference type="EMBL" id="NGP77463.1"/>
    </source>
</evidence>
<evidence type="ECO:0000259" key="3">
    <source>
        <dbReference type="Pfam" id="PF15902"/>
    </source>
</evidence>
<evidence type="ECO:0000256" key="1">
    <source>
        <dbReference type="ARBA" id="ARBA00022737"/>
    </source>
</evidence>
<gene>
    <name evidence="4" type="ORF">G3570_12515</name>
</gene>
<dbReference type="GO" id="GO:0010411">
    <property type="term" value="P:xyloglucan metabolic process"/>
    <property type="evidence" value="ECO:0007669"/>
    <property type="project" value="TreeGrafter"/>
</dbReference>
<dbReference type="PANTHER" id="PTHR43739">
    <property type="entry name" value="XYLOGLUCANASE (EUROFUNG)"/>
    <property type="match status" value="1"/>
</dbReference>
<reference evidence="4 5" key="1">
    <citation type="submission" date="2020-02" db="EMBL/GenBank/DDBJ databases">
        <title>Balneolaceae bacterium YR4-1, complete genome.</title>
        <authorList>
            <person name="Li Y."/>
            <person name="Wu S."/>
        </authorList>
    </citation>
    <scope>NUCLEOTIDE SEQUENCE [LARGE SCALE GENOMIC DNA]</scope>
    <source>
        <strain evidence="4 5">YR4-1</strain>
    </source>
</reference>
<feature type="domain" description="Sortilin N-terminal" evidence="3">
    <location>
        <begin position="293"/>
        <end position="402"/>
    </location>
</feature>
<sequence>MNYRALPILISLILILVLGITQSFAQSQTDEPRINPELLKALEYRSIGPYRGGRVTAVAGTSSKPFTFYMGSTGGGVWKTEDAGERWTNISDGFFEAGSIGSITVANSDPNVIYVGTGSDAPRGNISAGVGMYKSTDAGKTWKHVGLRNGGQIGEIQIHPENPELVYAAVLGNIFGPNSERGVYRSKNGGKNWEQVLSLSDSTGAIDVEMDPTNPRILYAGFWRAERKPWTLIDGSTEGGVFKSVDGGDSWERVHGGLPDEGILGKVDIAISPANPDRIWVMQQAKAEEKGGLYRSDDGGKNWKRVNREHKLRQRQYYYTHLFADPIDEHTVYVLNTGFYKSTNAGETFERISVPHGDVHSLWLNPDDPDIMVNSNDGGANVSLNGGKTWTTQKNQPTAEFYRVEVDNRFPYRVYGAQQDNSTISVPGKPQGDISSEQYWYSVGGGESGHIAVHPENPDLVYAGTYSGEITRFDHTIGQTLQMTPYPHYTEGTKMTDLKYRFQWNFPIEISRHNPDVIYITSQYVHRSTDGGFTWEVISPDLTTNDPKYLDLIPGGPVQHDATGVEVYCSLFSFAESTHDGDELWTGSDDGLIHLSRDGGETWQDITPKNMPQAGTVNAIELSMHNPGTAYVAVYRYRRADFRPYVFKTDNYGKSWNLITNGKNGIPANHFVRVVREDPDRQGLLYAGTEFGMYFSMDDGEHWQSFQQNLPVTPITDLKVHEKDLVVSTQGRSFWILDDLSPLHEMEINAEDNGHKLFVPRDAYRTQLSGSGDSPGPDPYPTGALIYAVLADDYKSETVSLEILDESGQPVRTYSTETKEDEKAETLKVKAGLNRFEWDLTYTGPFTVPDLVTMVMRNPARGPEAVPGTYRVRLNVGDWSETRSFELHADPRWSATTEELRQTFELATDIADKISSFQHTIEELRSAQNQIQSIAGDIQNRDYAGEVQEQANSLADKLKALEEEFINDEIESGQDPIGMERRLSNRMGRLYQVVRGHDAQPTGGMMERHADLVEVYEHLMNRYRTLVSEDVKSFNELLNKHGVLHVRIPQNK</sequence>
<dbReference type="SUPFAM" id="SSF50939">
    <property type="entry name" value="Sialidases"/>
    <property type="match status" value="1"/>
</dbReference>
<dbReference type="CDD" id="cd15482">
    <property type="entry name" value="Sialidase_non-viral"/>
    <property type="match status" value="2"/>
</dbReference>
<keyword evidence="5" id="KW-1185">Reference proteome</keyword>
<dbReference type="Gene3D" id="2.60.40.4070">
    <property type="match status" value="1"/>
</dbReference>
<dbReference type="AlphaFoldDB" id="A0A6M1TBJ2"/>
<dbReference type="SUPFAM" id="SSF110296">
    <property type="entry name" value="Oligoxyloglucan reducing end-specific cellobiohydrolase"/>
    <property type="match status" value="1"/>
</dbReference>
<dbReference type="PANTHER" id="PTHR43739:SF5">
    <property type="entry name" value="EXO-ALPHA-SIALIDASE"/>
    <property type="match status" value="1"/>
</dbReference>
<proteinExistence type="predicted"/>
<keyword evidence="4" id="KW-0378">Hydrolase</keyword>
<dbReference type="Proteomes" id="UP000473278">
    <property type="component" value="Unassembled WGS sequence"/>
</dbReference>
<dbReference type="InterPro" id="IPR031778">
    <property type="entry name" value="Sortilin_N"/>
</dbReference>
<protein>
    <submittedName>
        <fullName evidence="4">Glycosyl hydrolase</fullName>
    </submittedName>
</protein>
<dbReference type="InterPro" id="IPR036278">
    <property type="entry name" value="Sialidase_sf"/>
</dbReference>
<feature type="coiled-coil region" evidence="2">
    <location>
        <begin position="944"/>
        <end position="971"/>
    </location>
</feature>
<accession>A0A6M1TBJ2</accession>
<dbReference type="Pfam" id="PF15902">
    <property type="entry name" value="Sortilin-Vps10"/>
    <property type="match status" value="1"/>
</dbReference>
<evidence type="ECO:0000256" key="2">
    <source>
        <dbReference type="SAM" id="Coils"/>
    </source>
</evidence>
<dbReference type="InterPro" id="IPR015943">
    <property type="entry name" value="WD40/YVTN_repeat-like_dom_sf"/>
</dbReference>
<keyword evidence="1" id="KW-0677">Repeat</keyword>
<keyword evidence="2" id="KW-0175">Coiled coil</keyword>
<name>A0A6M1TBJ2_9BACT</name>
<dbReference type="GO" id="GO:0016787">
    <property type="term" value="F:hydrolase activity"/>
    <property type="evidence" value="ECO:0007669"/>
    <property type="project" value="UniProtKB-KW"/>
</dbReference>
<dbReference type="InterPro" id="IPR052025">
    <property type="entry name" value="Xyloglucanase_GH74"/>
</dbReference>
<evidence type="ECO:0000313" key="5">
    <source>
        <dbReference type="Proteomes" id="UP000473278"/>
    </source>
</evidence>
<comment type="caution">
    <text evidence="4">The sequence shown here is derived from an EMBL/GenBank/DDBJ whole genome shotgun (WGS) entry which is preliminary data.</text>
</comment>
<organism evidence="4 5">
    <name type="scientific">Halalkalibaculum roseum</name>
    <dbReference type="NCBI Taxonomy" id="2709311"/>
    <lineage>
        <taxon>Bacteria</taxon>
        <taxon>Pseudomonadati</taxon>
        <taxon>Balneolota</taxon>
        <taxon>Balneolia</taxon>
        <taxon>Balneolales</taxon>
        <taxon>Balneolaceae</taxon>
        <taxon>Halalkalibaculum</taxon>
    </lineage>
</organism>
<dbReference type="EMBL" id="JAALLT010000004">
    <property type="protein sequence ID" value="NGP77463.1"/>
    <property type="molecule type" value="Genomic_DNA"/>
</dbReference>